<gene>
    <name evidence="2" type="ORF">SAMN05444158_5114</name>
</gene>
<reference evidence="3" key="1">
    <citation type="submission" date="2016-10" db="EMBL/GenBank/DDBJ databases">
        <authorList>
            <person name="Varghese N."/>
            <person name="Submissions S."/>
        </authorList>
    </citation>
    <scope>NUCLEOTIDE SEQUENCE [LARGE SCALE GENOMIC DNA]</scope>
    <source>
        <strain evidence="3">GAS369</strain>
    </source>
</reference>
<dbReference type="Proteomes" id="UP000243904">
    <property type="component" value="Chromosome I"/>
</dbReference>
<feature type="transmembrane region" description="Helical" evidence="1">
    <location>
        <begin position="271"/>
        <end position="298"/>
    </location>
</feature>
<feature type="transmembrane region" description="Helical" evidence="1">
    <location>
        <begin position="172"/>
        <end position="195"/>
    </location>
</feature>
<evidence type="ECO:0008006" key="4">
    <source>
        <dbReference type="Google" id="ProtNLM"/>
    </source>
</evidence>
<feature type="transmembrane region" description="Helical" evidence="1">
    <location>
        <begin position="84"/>
        <end position="113"/>
    </location>
</feature>
<feature type="transmembrane region" description="Helical" evidence="1">
    <location>
        <begin position="215"/>
        <end position="232"/>
    </location>
</feature>
<keyword evidence="3" id="KW-1185">Reference proteome</keyword>
<feature type="transmembrane region" description="Helical" evidence="1">
    <location>
        <begin position="125"/>
        <end position="142"/>
    </location>
</feature>
<protein>
    <recommendedName>
        <fullName evidence="4">Glycosyltransferase RgtA/B/C/D-like domain-containing protein</fullName>
    </recommendedName>
</protein>
<feature type="transmembrane region" description="Helical" evidence="1">
    <location>
        <begin position="340"/>
        <end position="359"/>
    </location>
</feature>
<dbReference type="AlphaFoldDB" id="A0A1H1YZJ9"/>
<proteinExistence type="predicted"/>
<dbReference type="EMBL" id="LT629750">
    <property type="protein sequence ID" value="SDT26881.1"/>
    <property type="molecule type" value="Genomic_DNA"/>
</dbReference>
<evidence type="ECO:0000313" key="3">
    <source>
        <dbReference type="Proteomes" id="UP000243904"/>
    </source>
</evidence>
<keyword evidence="1" id="KW-0812">Transmembrane</keyword>
<dbReference type="RefSeq" id="WP_146689275.1">
    <property type="nucleotide sequence ID" value="NZ_LT629750.1"/>
</dbReference>
<feature type="transmembrane region" description="Helical" evidence="1">
    <location>
        <begin position="21"/>
        <end position="39"/>
    </location>
</feature>
<evidence type="ECO:0000313" key="2">
    <source>
        <dbReference type="EMBL" id="SDT26881.1"/>
    </source>
</evidence>
<keyword evidence="1" id="KW-0472">Membrane</keyword>
<name>A0A1H1YZJ9_9BRAD</name>
<evidence type="ECO:0000256" key="1">
    <source>
        <dbReference type="SAM" id="Phobius"/>
    </source>
</evidence>
<sequence>MSDEVILSAAKPFPARAALPWLVGAAVYALLLTLGPRLLSDPDSYSHIAVGRWIMAHGAVPASDPFSFSMYGAPWISFEWLSEVIYAAVYALSGWAGVGALAAAAIALAVGLLTHFLLRELSPKLTLLMVMAAMMLLAPHMLARPHVLALPIMVAWAAALVRCMDRRAPPPYLALPLLVLWANLHGSVVLALGLIGPAVLEALLDEKRSEWPRVLLRWLPFTVLAAAACCLTPYGPGPLLIPLKTLGLGAALGWIAEWRPQDFAHIGTFEFLLLAGIFALSRGVTLPVVRALVVLGLLHFALAQVRNADLLAMLAPLYLAAPLARQLGERAGDDAAGSVRAINLTALGVMIVATALALVRDVRPAPNNTPEAAIANADLAKAGPVLNDYAFGGYLIFAGISTFIDGRGELYGGEFIARYNRDVSLADLPDFLKLLDQYKFGATLLAPDTPAVALLDRLPDWQRVYSDDVAVVHKRRDVSRK</sequence>
<organism evidence="2 3">
    <name type="scientific">Bradyrhizobium canariense</name>
    <dbReference type="NCBI Taxonomy" id="255045"/>
    <lineage>
        <taxon>Bacteria</taxon>
        <taxon>Pseudomonadati</taxon>
        <taxon>Pseudomonadota</taxon>
        <taxon>Alphaproteobacteria</taxon>
        <taxon>Hyphomicrobiales</taxon>
        <taxon>Nitrobacteraceae</taxon>
        <taxon>Bradyrhizobium</taxon>
    </lineage>
</organism>
<keyword evidence="1" id="KW-1133">Transmembrane helix</keyword>
<accession>A0A1H1YZJ9</accession>